<evidence type="ECO:0000259" key="5">
    <source>
        <dbReference type="SMART" id="SM00065"/>
    </source>
</evidence>
<evidence type="ECO:0000256" key="3">
    <source>
        <dbReference type="ARBA" id="ARBA00023012"/>
    </source>
</evidence>
<feature type="region of interest" description="Disordered" evidence="4">
    <location>
        <begin position="553"/>
        <end position="574"/>
    </location>
</feature>
<dbReference type="PANTHER" id="PTHR24421">
    <property type="entry name" value="NITRATE/NITRITE SENSOR PROTEIN NARX-RELATED"/>
    <property type="match status" value="1"/>
</dbReference>
<dbReference type="Gene3D" id="1.20.5.1930">
    <property type="match status" value="1"/>
</dbReference>
<evidence type="ECO:0000313" key="8">
    <source>
        <dbReference type="Proteomes" id="UP000630594"/>
    </source>
</evidence>
<keyword evidence="1" id="KW-0808">Transferase</keyword>
<dbReference type="InterPro" id="IPR003018">
    <property type="entry name" value="GAF"/>
</dbReference>
<comment type="caution">
    <text evidence="7">The sequence shown here is derived from an EMBL/GenBank/DDBJ whole genome shotgun (WGS) entry which is preliminary data.</text>
</comment>
<reference evidence="8" key="1">
    <citation type="journal article" date="2019" name="Int. J. Syst. Evol. Microbiol.">
        <title>The Global Catalogue of Microorganisms (GCM) 10K type strain sequencing project: providing services to taxonomists for standard genome sequencing and annotation.</title>
        <authorList>
            <consortium name="The Broad Institute Genomics Platform"/>
            <consortium name="The Broad Institute Genome Sequencing Center for Infectious Disease"/>
            <person name="Wu L."/>
            <person name="Ma J."/>
        </authorList>
    </citation>
    <scope>NUCLEOTIDE SEQUENCE [LARGE SCALE GENOMIC DNA]</scope>
    <source>
        <strain evidence="8">CCM 7403</strain>
    </source>
</reference>
<dbReference type="CDD" id="cd16917">
    <property type="entry name" value="HATPase_UhpB-NarQ-NarX-like"/>
    <property type="match status" value="1"/>
</dbReference>
<feature type="domain" description="GAF" evidence="5">
    <location>
        <begin position="33"/>
        <end position="180"/>
    </location>
</feature>
<dbReference type="InterPro" id="IPR003594">
    <property type="entry name" value="HATPase_dom"/>
</dbReference>
<dbReference type="Gene3D" id="3.30.565.10">
    <property type="entry name" value="Histidine kinase-like ATPase, C-terminal domain"/>
    <property type="match status" value="1"/>
</dbReference>
<accession>A0ABQ1QHE5</accession>
<proteinExistence type="predicted"/>
<dbReference type="InterPro" id="IPR050482">
    <property type="entry name" value="Sensor_HK_TwoCompSys"/>
</dbReference>
<dbReference type="GO" id="GO:0016301">
    <property type="term" value="F:kinase activity"/>
    <property type="evidence" value="ECO:0007669"/>
    <property type="project" value="UniProtKB-KW"/>
</dbReference>
<evidence type="ECO:0000313" key="7">
    <source>
        <dbReference type="EMBL" id="GGD26870.1"/>
    </source>
</evidence>
<keyword evidence="8" id="KW-1185">Reference proteome</keyword>
<dbReference type="SUPFAM" id="SSF55874">
    <property type="entry name" value="ATPase domain of HSP90 chaperone/DNA topoisomerase II/histidine kinase"/>
    <property type="match status" value="1"/>
</dbReference>
<dbReference type="Pfam" id="PF13185">
    <property type="entry name" value="GAF_2"/>
    <property type="match status" value="2"/>
</dbReference>
<name>A0ABQ1QHE5_9ACTN</name>
<dbReference type="Pfam" id="PF02518">
    <property type="entry name" value="HATPase_c"/>
    <property type="match status" value="1"/>
</dbReference>
<dbReference type="PANTHER" id="PTHR24421:SF56">
    <property type="entry name" value="OXYGEN SENSOR HISTIDINE KINASE RESPONSE REGULATOR DOST"/>
    <property type="match status" value="1"/>
</dbReference>
<dbReference type="Proteomes" id="UP000630594">
    <property type="component" value="Unassembled WGS sequence"/>
</dbReference>
<dbReference type="SMART" id="SM00065">
    <property type="entry name" value="GAF"/>
    <property type="match status" value="2"/>
</dbReference>
<dbReference type="RefSeq" id="WP_188422143.1">
    <property type="nucleotide sequence ID" value="NZ_BMCK01000004.1"/>
</dbReference>
<dbReference type="InterPro" id="IPR036890">
    <property type="entry name" value="HATPase_C_sf"/>
</dbReference>
<feature type="domain" description="Histidine kinase/HSP90-like ATPase" evidence="6">
    <location>
        <begin position="460"/>
        <end position="551"/>
    </location>
</feature>
<keyword evidence="3" id="KW-0902">Two-component regulatory system</keyword>
<protein>
    <submittedName>
        <fullName evidence="7">Histidine kinase</fullName>
    </submittedName>
</protein>
<evidence type="ECO:0000259" key="6">
    <source>
        <dbReference type="SMART" id="SM00387"/>
    </source>
</evidence>
<dbReference type="SUPFAM" id="SSF55781">
    <property type="entry name" value="GAF domain-like"/>
    <property type="match status" value="2"/>
</dbReference>
<dbReference type="SMART" id="SM00387">
    <property type="entry name" value="HATPase_c"/>
    <property type="match status" value="1"/>
</dbReference>
<gene>
    <name evidence="7" type="ORF">GCM10007231_27860</name>
</gene>
<dbReference type="EMBL" id="BMCK01000004">
    <property type="protein sequence ID" value="GGD26870.1"/>
    <property type="molecule type" value="Genomic_DNA"/>
</dbReference>
<dbReference type="Gene3D" id="3.30.450.40">
    <property type="match status" value="2"/>
</dbReference>
<evidence type="ECO:0000256" key="1">
    <source>
        <dbReference type="ARBA" id="ARBA00022679"/>
    </source>
</evidence>
<evidence type="ECO:0000256" key="4">
    <source>
        <dbReference type="SAM" id="MobiDB-lite"/>
    </source>
</evidence>
<feature type="domain" description="GAF" evidence="5">
    <location>
        <begin position="200"/>
        <end position="349"/>
    </location>
</feature>
<keyword evidence="2 7" id="KW-0418">Kinase</keyword>
<evidence type="ECO:0000256" key="2">
    <source>
        <dbReference type="ARBA" id="ARBA00022777"/>
    </source>
</evidence>
<dbReference type="InterPro" id="IPR011712">
    <property type="entry name" value="Sig_transdc_His_kin_sub3_dim/P"/>
</dbReference>
<dbReference type="InterPro" id="IPR029016">
    <property type="entry name" value="GAF-like_dom_sf"/>
</dbReference>
<organism evidence="7 8">
    <name type="scientific">Nocardioides daphniae</name>
    <dbReference type="NCBI Taxonomy" id="402297"/>
    <lineage>
        <taxon>Bacteria</taxon>
        <taxon>Bacillati</taxon>
        <taxon>Actinomycetota</taxon>
        <taxon>Actinomycetes</taxon>
        <taxon>Propionibacteriales</taxon>
        <taxon>Nocardioidaceae</taxon>
        <taxon>Nocardioides</taxon>
    </lineage>
</organism>
<sequence>MVSRPGEGVQHALPHTTTRALLRANRTIIADLSLESVLKRIVEVACELVGAAYGALGVIGPDGTGLQEFIHVGMDAETVDRIGDLPRGRGLLGALIEDPCPIRLPHIGEDPRSAGFPAGHPEMKGFLGVPIRVRDEVFGNLYLASPDRREFTAEDEELVAALAATAGIAIDNARLYEESVQRQEWLEATTDTTRKVLLAHGDQALRAIGQRVAELAEADVVAVVLPADEETLHVVVAVGLDADRLLDLEYPMAGSVVESVMTSGRPQVFVDVVDPENPGVPRIVISEIVQLGPAMALPLAGSEAVRGVLMVGRRPGGAPFTDAEVAMATDFAHHAAVALELAEARREAQRALIMEDRSRIARDLHDHVIQQLFAAGMTLQGAALRSDDEAVAELVGGVVDQIDDAIRQIRTYIFHLRTPEGPGAGLRARVLGLCSEAVPALGFTPRVQFRGPVGTVTDEELADDVCAVVRESLSNAARHSGASRVSVVAEVKDGRLAVVVEDDGRGIAHSARRSGLRNLAQRAAARGGRYDVGPGPQGRGTRVWWAVPLRRGEPAEGAVPTPRGRAVNGSAKEE</sequence>
<dbReference type="Pfam" id="PF07730">
    <property type="entry name" value="HisKA_3"/>
    <property type="match status" value="1"/>
</dbReference>